<dbReference type="InterPro" id="IPR023996">
    <property type="entry name" value="TonB-dep_OMP_SusC/RagA"/>
</dbReference>
<keyword evidence="3 7" id="KW-1134">Transmembrane beta strand</keyword>
<dbReference type="EMBL" id="JACOIJ010000011">
    <property type="protein sequence ID" value="MBD1429474.1"/>
    <property type="molecule type" value="Genomic_DNA"/>
</dbReference>
<dbReference type="InterPro" id="IPR023997">
    <property type="entry name" value="TonB-dep_OMP_SusC/RagA_CS"/>
</dbReference>
<dbReference type="InterPro" id="IPR012910">
    <property type="entry name" value="Plug_dom"/>
</dbReference>
<name>A0ABR7YDT2_9SPHI</name>
<evidence type="ECO:0000256" key="3">
    <source>
        <dbReference type="ARBA" id="ARBA00022452"/>
    </source>
</evidence>
<dbReference type="SUPFAM" id="SSF56935">
    <property type="entry name" value="Porins"/>
    <property type="match status" value="1"/>
</dbReference>
<evidence type="ECO:0000256" key="6">
    <source>
        <dbReference type="ARBA" id="ARBA00023237"/>
    </source>
</evidence>
<comment type="subcellular location">
    <subcellularLocation>
        <location evidence="1 7">Cell outer membrane</location>
        <topology evidence="1 7">Multi-pass membrane protein</topology>
    </subcellularLocation>
</comment>
<dbReference type="InterPro" id="IPR037066">
    <property type="entry name" value="Plug_dom_sf"/>
</dbReference>
<organism evidence="10 11">
    <name type="scientific">Sphingobacterium litopenaei</name>
    <dbReference type="NCBI Taxonomy" id="2763500"/>
    <lineage>
        <taxon>Bacteria</taxon>
        <taxon>Pseudomonadati</taxon>
        <taxon>Bacteroidota</taxon>
        <taxon>Sphingobacteriia</taxon>
        <taxon>Sphingobacteriales</taxon>
        <taxon>Sphingobacteriaceae</taxon>
        <taxon>Sphingobacterium</taxon>
    </lineage>
</organism>
<evidence type="ECO:0000256" key="8">
    <source>
        <dbReference type="SAM" id="SignalP"/>
    </source>
</evidence>
<dbReference type="PROSITE" id="PS52016">
    <property type="entry name" value="TONB_DEPENDENT_REC_3"/>
    <property type="match status" value="1"/>
</dbReference>
<reference evidence="10 11" key="1">
    <citation type="submission" date="2020-08" db="EMBL/GenBank/DDBJ databases">
        <title>Sphingobacterium sp. DN04309 isolated from aquaculture water.</title>
        <authorList>
            <person name="Zhang M."/>
        </authorList>
    </citation>
    <scope>NUCLEOTIDE SEQUENCE [LARGE SCALE GENOMIC DNA]</scope>
    <source>
        <strain evidence="10 11">DN04309</strain>
    </source>
</reference>
<feature type="signal peptide" evidence="8">
    <location>
        <begin position="1"/>
        <end position="21"/>
    </location>
</feature>
<dbReference type="InterPro" id="IPR039426">
    <property type="entry name" value="TonB-dep_rcpt-like"/>
</dbReference>
<evidence type="ECO:0000256" key="5">
    <source>
        <dbReference type="ARBA" id="ARBA00023136"/>
    </source>
</evidence>
<dbReference type="Pfam" id="PF07715">
    <property type="entry name" value="Plug"/>
    <property type="match status" value="1"/>
</dbReference>
<evidence type="ECO:0000313" key="11">
    <source>
        <dbReference type="Proteomes" id="UP000651271"/>
    </source>
</evidence>
<evidence type="ECO:0000256" key="4">
    <source>
        <dbReference type="ARBA" id="ARBA00022692"/>
    </source>
</evidence>
<keyword evidence="6 7" id="KW-0998">Cell outer membrane</keyword>
<keyword evidence="8" id="KW-0732">Signal</keyword>
<dbReference type="Pfam" id="PF13715">
    <property type="entry name" value="CarbopepD_reg_2"/>
    <property type="match status" value="1"/>
</dbReference>
<dbReference type="Proteomes" id="UP000651271">
    <property type="component" value="Unassembled WGS sequence"/>
</dbReference>
<dbReference type="InterPro" id="IPR036942">
    <property type="entry name" value="Beta-barrel_TonB_sf"/>
</dbReference>
<dbReference type="NCBIfam" id="TIGR04056">
    <property type="entry name" value="OMP_RagA_SusC"/>
    <property type="match status" value="1"/>
</dbReference>
<evidence type="ECO:0000313" key="10">
    <source>
        <dbReference type="EMBL" id="MBD1429474.1"/>
    </source>
</evidence>
<dbReference type="InterPro" id="IPR008969">
    <property type="entry name" value="CarboxyPept-like_regulatory"/>
</dbReference>
<dbReference type="NCBIfam" id="TIGR04057">
    <property type="entry name" value="SusC_RagA_signa"/>
    <property type="match status" value="1"/>
</dbReference>
<evidence type="ECO:0000256" key="2">
    <source>
        <dbReference type="ARBA" id="ARBA00022448"/>
    </source>
</evidence>
<evidence type="ECO:0000256" key="7">
    <source>
        <dbReference type="PROSITE-ProRule" id="PRU01360"/>
    </source>
</evidence>
<sequence>MKLTTLLYFIAFLQISLASNAQTITHTSKRESLEKILQIIKSQTQFEVLGTKSMLEGSQLISIEARNMPLETYLQKVFEKQPVSFKIVDHTIVLTKKESRRTTELYRNTEEVQQSRIVIKITNQNKEPIAGATISSSTTNLGNTNENGVFQLDKAPSDGIIVVRMLGYETLRIKLSDDKFEYTLALKEEVSNVSEVIVTGYQAINKNSFTGTAISKSGEELRQVNPQNVLQAIQVFDPSFKLLDNNLLGSNPNAMPNITIRGTSSLPTGNNEILRRDNITTNTNMPAFILDGYEISVTKVLDLDMTRIESVTLLKDAAATAIYGSRAANGVVVITTKAPKDGQLRLSYSHETHVNAPDLTDYKLLNAAEKLEYERLAGLYSNENQNISQIELDKLYYNKLKNVVGGVNTDWISQPVRTAIGQKHAIYLEGGASTFRYGIDLRYQTRPGVMKESSRNQYSGGVNLSYNLKNKLRFQNELTITMVNALESPYGSFANYARMNPYYRMTDDNGNILQQVGGWDRFYSNGASEKENVLNPLYNATLSNFDKSKYSEIMNNFAIDYEIVSGLRLRGQLSLLKRMNLYDYFLSPKSNEFYNYPTSQTDEKGSYTSGNNDEMYWDGNIRVNYMKSLGKNYINVVAGSNIRSDFSDYRSFTAHGFANDRFSSIGFSKGYLENAKPYSSLEQSRLIGAFLSTNYSYDNRYLIDATVRADGSSKFGSNNRVAPFWSTGIGWNTHNEEWFNTDVVSLLRFRATTGMTGAVQFSPYMSRTTYNYDQNNWYSSGIGAIVNNYGNENLGWQKTRSTDLGIDAGFWKDRITLSARYYYKLTKDILADINIAPSTGFVSYKENLGDMENKGIEVNFNAFAVKNSDWTVSFMANIVRNENKIVKISNALKSYNDRVDEAQGGSDLMGVPLLRYNEGQSVDAIYAVPSLGIDPENGREIFRKKDGSLTYNWDAKDIAVVAVATPKAEGFLGATVRYKQFSAVTYVQVRVGGKSYNQTLVDRVENADPRYNVDYRVLADKWKQPGDRSFYKSISDLGQTRVSSRFIMDDNLVNLQSLFLSYDANPEFAQKLRLSNLRISATTNDLLRWSSIQQERGISYPFARSVSLALQASF</sequence>
<keyword evidence="5 7" id="KW-0472">Membrane</keyword>
<keyword evidence="11" id="KW-1185">Reference proteome</keyword>
<evidence type="ECO:0000256" key="1">
    <source>
        <dbReference type="ARBA" id="ARBA00004571"/>
    </source>
</evidence>
<dbReference type="Gene3D" id="2.170.130.10">
    <property type="entry name" value="TonB-dependent receptor, plug domain"/>
    <property type="match status" value="1"/>
</dbReference>
<dbReference type="Gene3D" id="2.40.170.20">
    <property type="entry name" value="TonB-dependent receptor, beta-barrel domain"/>
    <property type="match status" value="1"/>
</dbReference>
<evidence type="ECO:0000259" key="9">
    <source>
        <dbReference type="Pfam" id="PF07715"/>
    </source>
</evidence>
<keyword evidence="4 7" id="KW-0812">Transmembrane</keyword>
<comment type="caution">
    <text evidence="10">The sequence shown here is derived from an EMBL/GenBank/DDBJ whole genome shotgun (WGS) entry which is preliminary data.</text>
</comment>
<accession>A0ABR7YDT2</accession>
<proteinExistence type="inferred from homology"/>
<dbReference type="SUPFAM" id="SSF49464">
    <property type="entry name" value="Carboxypeptidase regulatory domain-like"/>
    <property type="match status" value="1"/>
</dbReference>
<protein>
    <submittedName>
        <fullName evidence="10">SusC/RagA family TonB-linked outer membrane protein</fullName>
    </submittedName>
</protein>
<gene>
    <name evidence="10" type="ORF">H8B04_07820</name>
</gene>
<feature type="domain" description="TonB-dependent receptor plug" evidence="9">
    <location>
        <begin position="210"/>
        <end position="331"/>
    </location>
</feature>
<keyword evidence="2 7" id="KW-0813">Transport</keyword>
<feature type="chain" id="PRO_5046307636" evidence="8">
    <location>
        <begin position="22"/>
        <end position="1114"/>
    </location>
</feature>
<comment type="similarity">
    <text evidence="7">Belongs to the TonB-dependent receptor family.</text>
</comment>